<dbReference type="Proteomes" id="UP000824469">
    <property type="component" value="Unassembled WGS sequence"/>
</dbReference>
<reference evidence="1 2" key="1">
    <citation type="journal article" date="2021" name="Nat. Plants">
        <title>The Taxus genome provides insights into paclitaxel biosynthesis.</title>
        <authorList>
            <person name="Xiong X."/>
            <person name="Gou J."/>
            <person name="Liao Q."/>
            <person name="Li Y."/>
            <person name="Zhou Q."/>
            <person name="Bi G."/>
            <person name="Li C."/>
            <person name="Du R."/>
            <person name="Wang X."/>
            <person name="Sun T."/>
            <person name="Guo L."/>
            <person name="Liang H."/>
            <person name="Lu P."/>
            <person name="Wu Y."/>
            <person name="Zhang Z."/>
            <person name="Ro D.K."/>
            <person name="Shang Y."/>
            <person name="Huang S."/>
            <person name="Yan J."/>
        </authorList>
    </citation>
    <scope>NUCLEOTIDE SEQUENCE [LARGE SCALE GENOMIC DNA]</scope>
    <source>
        <strain evidence="1">Ta-2019</strain>
    </source>
</reference>
<organism evidence="1 2">
    <name type="scientific">Taxus chinensis</name>
    <name type="common">Chinese yew</name>
    <name type="synonym">Taxus wallichiana var. chinensis</name>
    <dbReference type="NCBI Taxonomy" id="29808"/>
    <lineage>
        <taxon>Eukaryota</taxon>
        <taxon>Viridiplantae</taxon>
        <taxon>Streptophyta</taxon>
        <taxon>Embryophyta</taxon>
        <taxon>Tracheophyta</taxon>
        <taxon>Spermatophyta</taxon>
        <taxon>Pinopsida</taxon>
        <taxon>Pinidae</taxon>
        <taxon>Conifers II</taxon>
        <taxon>Cupressales</taxon>
        <taxon>Taxaceae</taxon>
        <taxon>Taxus</taxon>
    </lineage>
</organism>
<gene>
    <name evidence="1" type="ORF">KI387_015141</name>
</gene>
<feature type="non-terminal residue" evidence="1">
    <location>
        <position position="123"/>
    </location>
</feature>
<feature type="non-terminal residue" evidence="1">
    <location>
        <position position="1"/>
    </location>
</feature>
<evidence type="ECO:0000313" key="1">
    <source>
        <dbReference type="EMBL" id="KAH9320502.1"/>
    </source>
</evidence>
<dbReference type="OMA" id="AYDDICI"/>
<sequence length="123" mass="14461">FRTAMWTGHIGRKKAHYIREFNPTREHDEKAYLGATIKGKARILVAQLRTGSHHLRCETSRWTIPKEDWERRICLFCSKGVVETEWHFVMECSAYDDICIQYENKLKVDGLEELFEGTKLQAT</sequence>
<proteinExistence type="predicted"/>
<dbReference type="EMBL" id="JAHRHJ020000003">
    <property type="protein sequence ID" value="KAH9320502.1"/>
    <property type="molecule type" value="Genomic_DNA"/>
</dbReference>
<keyword evidence="2" id="KW-1185">Reference proteome</keyword>
<name>A0AA38GBJ9_TAXCH</name>
<evidence type="ECO:0000313" key="2">
    <source>
        <dbReference type="Proteomes" id="UP000824469"/>
    </source>
</evidence>
<comment type="caution">
    <text evidence="1">The sequence shown here is derived from an EMBL/GenBank/DDBJ whole genome shotgun (WGS) entry which is preliminary data.</text>
</comment>
<accession>A0AA38GBJ9</accession>
<dbReference type="AlphaFoldDB" id="A0AA38GBJ9"/>
<protein>
    <submittedName>
        <fullName evidence="1">Uncharacterized protein</fullName>
    </submittedName>
</protein>